<evidence type="ECO:0000313" key="2">
    <source>
        <dbReference type="EMBL" id="KIM37033.1"/>
    </source>
</evidence>
<protein>
    <submittedName>
        <fullName evidence="2">Uncharacterized protein</fullName>
    </submittedName>
</protein>
<organism evidence="2 3">
    <name type="scientific">Hebeloma cylindrosporum</name>
    <dbReference type="NCBI Taxonomy" id="76867"/>
    <lineage>
        <taxon>Eukaryota</taxon>
        <taxon>Fungi</taxon>
        <taxon>Dikarya</taxon>
        <taxon>Basidiomycota</taxon>
        <taxon>Agaricomycotina</taxon>
        <taxon>Agaricomycetes</taxon>
        <taxon>Agaricomycetidae</taxon>
        <taxon>Agaricales</taxon>
        <taxon>Agaricineae</taxon>
        <taxon>Hymenogastraceae</taxon>
        <taxon>Hebeloma</taxon>
    </lineage>
</organism>
<dbReference type="HOGENOM" id="CLU_1038498_0_0_1"/>
<proteinExistence type="predicted"/>
<accession>A0A0C2XGL0</accession>
<reference evidence="3" key="2">
    <citation type="submission" date="2015-01" db="EMBL/GenBank/DDBJ databases">
        <title>Evolutionary Origins and Diversification of the Mycorrhizal Mutualists.</title>
        <authorList>
            <consortium name="DOE Joint Genome Institute"/>
            <consortium name="Mycorrhizal Genomics Consortium"/>
            <person name="Kohler A."/>
            <person name="Kuo A."/>
            <person name="Nagy L.G."/>
            <person name="Floudas D."/>
            <person name="Copeland A."/>
            <person name="Barry K.W."/>
            <person name="Cichocki N."/>
            <person name="Veneault-Fourrey C."/>
            <person name="LaButti K."/>
            <person name="Lindquist E.A."/>
            <person name="Lipzen A."/>
            <person name="Lundell T."/>
            <person name="Morin E."/>
            <person name="Murat C."/>
            <person name="Riley R."/>
            <person name="Ohm R."/>
            <person name="Sun H."/>
            <person name="Tunlid A."/>
            <person name="Henrissat B."/>
            <person name="Grigoriev I.V."/>
            <person name="Hibbett D.S."/>
            <person name="Martin F."/>
        </authorList>
    </citation>
    <scope>NUCLEOTIDE SEQUENCE [LARGE SCALE GENOMIC DNA]</scope>
    <source>
        <strain evidence="3">h7</strain>
    </source>
</reference>
<reference evidence="2 3" key="1">
    <citation type="submission" date="2014-04" db="EMBL/GenBank/DDBJ databases">
        <authorList>
            <consortium name="DOE Joint Genome Institute"/>
            <person name="Kuo A."/>
            <person name="Gay G."/>
            <person name="Dore J."/>
            <person name="Kohler A."/>
            <person name="Nagy L.G."/>
            <person name="Floudas D."/>
            <person name="Copeland A."/>
            <person name="Barry K.W."/>
            <person name="Cichocki N."/>
            <person name="Veneault-Fourrey C."/>
            <person name="LaButti K."/>
            <person name="Lindquist E.A."/>
            <person name="Lipzen A."/>
            <person name="Lundell T."/>
            <person name="Morin E."/>
            <person name="Murat C."/>
            <person name="Sun H."/>
            <person name="Tunlid A."/>
            <person name="Henrissat B."/>
            <person name="Grigoriev I.V."/>
            <person name="Hibbett D.S."/>
            <person name="Martin F."/>
            <person name="Nordberg H.P."/>
            <person name="Cantor M.N."/>
            <person name="Hua S.X."/>
        </authorList>
    </citation>
    <scope>NUCLEOTIDE SEQUENCE [LARGE SCALE GENOMIC DNA]</scope>
    <source>
        <strain evidence="3">h7</strain>
    </source>
</reference>
<evidence type="ECO:0000256" key="1">
    <source>
        <dbReference type="SAM" id="MobiDB-lite"/>
    </source>
</evidence>
<dbReference type="AlphaFoldDB" id="A0A0C2XGL0"/>
<name>A0A0C2XGL0_HEBCY</name>
<dbReference type="Proteomes" id="UP000053424">
    <property type="component" value="Unassembled WGS sequence"/>
</dbReference>
<gene>
    <name evidence="2" type="ORF">M413DRAFT_31196</name>
</gene>
<dbReference type="EMBL" id="KN831800">
    <property type="protein sequence ID" value="KIM37033.1"/>
    <property type="molecule type" value="Genomic_DNA"/>
</dbReference>
<keyword evidence="3" id="KW-1185">Reference proteome</keyword>
<sequence>MYQQPSNGYVPRRGSIPVGHPGHKVHTGHNGIDIVSPKPRNAVHMSALRFYNRPPATPVDKLISSYLGRPSVPSTAPVTAGTPWSGTHSMISGVNHFDTGEIVLVCHYNRNMHTGYLFGPVIGPVLVQNKVGFEERHFVVNLEHWGIKGLSRDTFSPGRGEIVRIPAPPLREHLRAQVNALNGGAIQELGIGSLVLAHVWMPGSTGGDLIAVWVPAEVIGFKYGGLHVVKVFLGVYEGLQFSVKHGQLVDLSQRVIDILGNAGELVDG</sequence>
<evidence type="ECO:0000313" key="3">
    <source>
        <dbReference type="Proteomes" id="UP000053424"/>
    </source>
</evidence>
<feature type="region of interest" description="Disordered" evidence="1">
    <location>
        <begin position="1"/>
        <end position="32"/>
    </location>
</feature>